<keyword evidence="2" id="KW-1185">Reference proteome</keyword>
<dbReference type="SUPFAM" id="SSF69349">
    <property type="entry name" value="Phage fibre proteins"/>
    <property type="match status" value="1"/>
</dbReference>
<dbReference type="Proteomes" id="UP000192678">
    <property type="component" value="Unassembled WGS sequence"/>
</dbReference>
<dbReference type="Gene3D" id="6.10.140.2190">
    <property type="match status" value="1"/>
</dbReference>
<name>A0A1W2A1L6_9SPHI</name>
<dbReference type="EMBL" id="FWYB01000001">
    <property type="protein sequence ID" value="SMC54321.1"/>
    <property type="molecule type" value="Genomic_DNA"/>
</dbReference>
<protein>
    <submittedName>
        <fullName evidence="1">Uncharacterized protein</fullName>
    </submittedName>
</protein>
<evidence type="ECO:0000313" key="1">
    <source>
        <dbReference type="EMBL" id="SMC54321.1"/>
    </source>
</evidence>
<dbReference type="OrthoDB" id="773413at2"/>
<dbReference type="Gene3D" id="2.150.10.10">
    <property type="entry name" value="Serralysin-like metalloprotease, C-terminal"/>
    <property type="match status" value="1"/>
</dbReference>
<reference evidence="1 2" key="1">
    <citation type="submission" date="2017-04" db="EMBL/GenBank/DDBJ databases">
        <authorList>
            <person name="Afonso C.L."/>
            <person name="Miller P.J."/>
            <person name="Scott M.A."/>
            <person name="Spackman E."/>
            <person name="Goraichik I."/>
            <person name="Dimitrov K.M."/>
            <person name="Suarez D.L."/>
            <person name="Swayne D.E."/>
        </authorList>
    </citation>
    <scope>NUCLEOTIDE SEQUENCE [LARGE SCALE GENOMIC DNA]</scope>
    <source>
        <strain evidence="1 2">DSM 19625</strain>
    </source>
</reference>
<dbReference type="AlphaFoldDB" id="A0A1W2A1L6"/>
<gene>
    <name evidence="1" type="ORF">SAMN04488101_101235</name>
</gene>
<dbReference type="STRING" id="475255.SAMN04488101_101235"/>
<sequence length="872" mass="88822">MAQIPPIDDAYINEIIKSNGPYNPALLKTQGLKMRELIKLLRDRMEQGDTGVVHTTGDESISGTKTFTLIKAEGLSVNNLANPSLSTIISPITGVQTKLLNITEGAFGVQLSSSVLSASRSQLLPDKDGVIALTSDLSAFATLSEVNTELALKIDNTARGVPGGVSTLDGGGKILTSQLPDSISGALTYQGTWNATTNTPVLVDPPASSTKGHYYVTNAAGTQFGITFAVGDWIVSNGTAWEKVDNTDAVATVFGRLGNILANEGDYSSYYPLLTGSYADPSWITSIPYSKITGAPVLTGYVDLTTNQTIDGTKTFLEELFVNGVKVGKGSGTQNAASTAIGASSLQANTTGRDNVGVGYVALLVNTTGSRNIALGGFSLTHNTTGNNNTGIGYQALVANITGSNNIAIGDNSLYANTSGNNNIAIGSLSLLANTGNSNIAHGVQALSANTTGNGNTAIGLSALQTNTTGNNNTALGNANVSVGNLENATVIGAGAVVNESNKVQLGNASVTKLAVSTTTFTGLNGSNKTFVLPAIGGILAISVNGQTPDVNGNINIPSGGTSLTLDQVLTAGNTSTLGMNVGNVTTTGAINVGTNINFGTGTISPGVASALYRSDLGLVISTKAGTGTDFSLVAPDGGIILNVGTGTKNVNFTNSLSVGGLSINSLTVNTASTGTRLLSKGPNLSTRGKFTLSVANGANGAGSDILNVLELNSVGDATFSGNVTAPKATVSGAPVNPTDVVRLMDVPILSSGTYTPTFTASTNVAAIVTGYTSHYIRTGNQVTVTGRFGLSVTTALIGTIFYCTLPIPSNLNGGDDLTGLFTAQSYGTSLPATGGTIVEESTLESAKFYFIPSEAVAPGYDITFSFMYTVK</sequence>
<evidence type="ECO:0000313" key="2">
    <source>
        <dbReference type="Proteomes" id="UP000192678"/>
    </source>
</evidence>
<organism evidence="1 2">
    <name type="scientific">Pedobacter nyackensis</name>
    <dbReference type="NCBI Taxonomy" id="475255"/>
    <lineage>
        <taxon>Bacteria</taxon>
        <taxon>Pseudomonadati</taxon>
        <taxon>Bacteroidota</taxon>
        <taxon>Sphingobacteriia</taxon>
        <taxon>Sphingobacteriales</taxon>
        <taxon>Sphingobacteriaceae</taxon>
        <taxon>Pedobacter</taxon>
    </lineage>
</organism>
<accession>A0A1W2A1L6</accession>
<dbReference type="InterPro" id="IPR011049">
    <property type="entry name" value="Serralysin-like_metalloprot_C"/>
</dbReference>
<dbReference type="RefSeq" id="WP_084286829.1">
    <property type="nucleotide sequence ID" value="NZ_FWYB01000001.1"/>
</dbReference>
<proteinExistence type="predicted"/>
<dbReference type="SUPFAM" id="SSF101967">
    <property type="entry name" value="Adhesin YadA, collagen-binding domain"/>
    <property type="match status" value="1"/>
</dbReference>